<comment type="subcellular location">
    <subcellularLocation>
        <location evidence="2">Secreted</location>
        <location evidence="2">Extracellular space</location>
        <location evidence="2">Apoplast</location>
    </subcellularLocation>
</comment>
<keyword evidence="16" id="KW-1185">Reference proteome</keyword>
<keyword evidence="9 10" id="KW-0720">Serine protease</keyword>
<dbReference type="PROSITE" id="PS00138">
    <property type="entry name" value="SUBTILASE_SER"/>
    <property type="match status" value="1"/>
</dbReference>
<dbReference type="FunFam" id="3.30.70.80:FF:000002">
    <property type="entry name" value="Subtilisin-like protease SBT5.3"/>
    <property type="match status" value="1"/>
</dbReference>
<evidence type="ECO:0000259" key="13">
    <source>
        <dbReference type="Pfam" id="PF05922"/>
    </source>
</evidence>
<dbReference type="InterPro" id="IPR010259">
    <property type="entry name" value="S8pro/Inhibitor_I9"/>
</dbReference>
<reference evidence="15" key="1">
    <citation type="journal article" date="2020" name="bioRxiv">
        <title>Hybrid origin of Populus tomentosa Carr. identified through genome sequencing and phylogenomic analysis.</title>
        <authorList>
            <person name="An X."/>
            <person name="Gao K."/>
            <person name="Chen Z."/>
            <person name="Li J."/>
            <person name="Yang X."/>
            <person name="Yang X."/>
            <person name="Zhou J."/>
            <person name="Guo T."/>
            <person name="Zhao T."/>
            <person name="Huang S."/>
            <person name="Miao D."/>
            <person name="Khan W.U."/>
            <person name="Rao P."/>
            <person name="Ye M."/>
            <person name="Lei B."/>
            <person name="Liao W."/>
            <person name="Wang J."/>
            <person name="Ji L."/>
            <person name="Li Y."/>
            <person name="Guo B."/>
            <person name="Mustafa N.S."/>
            <person name="Li S."/>
            <person name="Yun Q."/>
            <person name="Keller S.R."/>
            <person name="Mao J."/>
            <person name="Zhang R."/>
            <person name="Strauss S.H."/>
        </authorList>
    </citation>
    <scope>NUCLEOTIDE SEQUENCE</scope>
    <source>
        <strain evidence="15">GM15</strain>
        <tissue evidence="15">Leaf</tissue>
    </source>
</reference>
<evidence type="ECO:0000259" key="12">
    <source>
        <dbReference type="Pfam" id="PF02225"/>
    </source>
</evidence>
<evidence type="ECO:0000256" key="6">
    <source>
        <dbReference type="ARBA" id="ARBA00022670"/>
    </source>
</evidence>
<feature type="domain" description="PA" evidence="12">
    <location>
        <begin position="405"/>
        <end position="496"/>
    </location>
</feature>
<gene>
    <name evidence="15" type="ORF">POTOM_027432</name>
</gene>
<dbReference type="GO" id="GO:0004252">
    <property type="term" value="F:serine-type endopeptidase activity"/>
    <property type="evidence" value="ECO:0007669"/>
    <property type="project" value="UniProtKB-UniRule"/>
</dbReference>
<keyword evidence="4" id="KW-0052">Apoplast</keyword>
<dbReference type="AlphaFoldDB" id="A0A8X7ZFP4"/>
<dbReference type="OrthoDB" id="206201at2759"/>
<feature type="active site" description="Charge relay system" evidence="10">
    <location>
        <position position="217"/>
    </location>
</feature>
<dbReference type="PANTHER" id="PTHR10795">
    <property type="entry name" value="PROPROTEIN CONVERTASE SUBTILISIN/KEXIN"/>
    <property type="match status" value="1"/>
</dbReference>
<keyword evidence="5" id="KW-0964">Secreted</keyword>
<evidence type="ECO:0000256" key="3">
    <source>
        <dbReference type="ARBA" id="ARBA00011073"/>
    </source>
</evidence>
<dbReference type="InterPro" id="IPR023828">
    <property type="entry name" value="Peptidase_S8_Ser-AS"/>
</dbReference>
<comment type="caution">
    <text evidence="15">The sequence shown here is derived from an EMBL/GenBank/DDBJ whole genome shotgun (WGS) entry which is preliminary data.</text>
</comment>
<dbReference type="Pfam" id="PF02225">
    <property type="entry name" value="PA"/>
    <property type="match status" value="1"/>
</dbReference>
<name>A0A8X7ZFP4_POPTO</name>
<evidence type="ECO:0008006" key="17">
    <source>
        <dbReference type="Google" id="ProtNLM"/>
    </source>
</evidence>
<evidence type="ECO:0000256" key="9">
    <source>
        <dbReference type="ARBA" id="ARBA00022825"/>
    </source>
</evidence>
<feature type="domain" description="Inhibitor I9" evidence="13">
    <location>
        <begin position="95"/>
        <end position="180"/>
    </location>
</feature>
<dbReference type="InterPro" id="IPR000209">
    <property type="entry name" value="Peptidase_S8/S53_dom"/>
</dbReference>
<organism evidence="15 16">
    <name type="scientific">Populus tomentosa</name>
    <name type="common">Chinese white poplar</name>
    <dbReference type="NCBI Taxonomy" id="118781"/>
    <lineage>
        <taxon>Eukaryota</taxon>
        <taxon>Viridiplantae</taxon>
        <taxon>Streptophyta</taxon>
        <taxon>Embryophyta</taxon>
        <taxon>Tracheophyta</taxon>
        <taxon>Spermatophyta</taxon>
        <taxon>Magnoliopsida</taxon>
        <taxon>eudicotyledons</taxon>
        <taxon>Gunneridae</taxon>
        <taxon>Pentapetalae</taxon>
        <taxon>rosids</taxon>
        <taxon>fabids</taxon>
        <taxon>Malpighiales</taxon>
        <taxon>Salicaceae</taxon>
        <taxon>Saliceae</taxon>
        <taxon>Populus</taxon>
    </lineage>
</organism>
<evidence type="ECO:0000256" key="10">
    <source>
        <dbReference type="PROSITE-ProRule" id="PRU01240"/>
    </source>
</evidence>
<evidence type="ECO:0000256" key="2">
    <source>
        <dbReference type="ARBA" id="ARBA00004271"/>
    </source>
</evidence>
<evidence type="ECO:0000259" key="14">
    <source>
        <dbReference type="Pfam" id="PF17766"/>
    </source>
</evidence>
<dbReference type="Proteomes" id="UP000886885">
    <property type="component" value="Chromosome 7A"/>
</dbReference>
<dbReference type="CDD" id="cd04852">
    <property type="entry name" value="Peptidases_S8_3"/>
    <property type="match status" value="1"/>
</dbReference>
<dbReference type="InterPro" id="IPR045051">
    <property type="entry name" value="SBT"/>
</dbReference>
<evidence type="ECO:0000256" key="7">
    <source>
        <dbReference type="ARBA" id="ARBA00022729"/>
    </source>
</evidence>
<dbReference type="EMBL" id="JAAWWB010000013">
    <property type="protein sequence ID" value="KAG6768511.1"/>
    <property type="molecule type" value="Genomic_DNA"/>
</dbReference>
<keyword evidence="6 10" id="KW-0645">Protease</keyword>
<keyword evidence="7" id="KW-0732">Signal</keyword>
<evidence type="ECO:0000256" key="1">
    <source>
        <dbReference type="ARBA" id="ARBA00002076"/>
    </source>
</evidence>
<dbReference type="Pfam" id="PF00082">
    <property type="entry name" value="Peptidase_S8"/>
    <property type="match status" value="1"/>
</dbReference>
<dbReference type="InterPro" id="IPR003137">
    <property type="entry name" value="PA_domain"/>
</dbReference>
<feature type="active site" description="Charge relay system" evidence="10">
    <location>
        <position position="580"/>
    </location>
</feature>
<dbReference type="GO" id="GO:0006508">
    <property type="term" value="P:proteolysis"/>
    <property type="evidence" value="ECO:0007669"/>
    <property type="project" value="UniProtKB-KW"/>
</dbReference>
<evidence type="ECO:0000313" key="16">
    <source>
        <dbReference type="Proteomes" id="UP000886885"/>
    </source>
</evidence>
<feature type="active site" description="Charge relay system" evidence="10">
    <location>
        <position position="246"/>
    </location>
</feature>
<dbReference type="GO" id="GO:0009610">
    <property type="term" value="P:response to symbiotic fungus"/>
    <property type="evidence" value="ECO:0007669"/>
    <property type="project" value="UniProtKB-ARBA"/>
</dbReference>
<comment type="similarity">
    <text evidence="3 10">Belongs to the peptidase S8 family.</text>
</comment>
<dbReference type="GO" id="GO:0048046">
    <property type="term" value="C:apoplast"/>
    <property type="evidence" value="ECO:0007669"/>
    <property type="project" value="UniProtKB-SubCell"/>
</dbReference>
<dbReference type="CDD" id="cd02120">
    <property type="entry name" value="PA_subtilisin_like"/>
    <property type="match status" value="1"/>
</dbReference>
<evidence type="ECO:0000256" key="4">
    <source>
        <dbReference type="ARBA" id="ARBA00022523"/>
    </source>
</evidence>
<protein>
    <recommendedName>
        <fullName evidence="17">Subtilisin-like protease SBT5.3</fullName>
    </recommendedName>
</protein>
<dbReference type="FunFam" id="2.60.40.2310:FF:000002">
    <property type="entry name" value="p69E protein-like"/>
    <property type="match status" value="1"/>
</dbReference>
<comment type="function">
    <text evidence="1">Required for arbuscular mycorrhiza (AM) development during AM symbiosis with AM fungi (e.g. Glomeromycota intraradices).</text>
</comment>
<accession>A0A8X7ZFP4</accession>
<evidence type="ECO:0000256" key="5">
    <source>
        <dbReference type="ARBA" id="ARBA00022525"/>
    </source>
</evidence>
<dbReference type="InterPro" id="IPR041469">
    <property type="entry name" value="Subtilisin-like_FN3"/>
</dbReference>
<evidence type="ECO:0000313" key="15">
    <source>
        <dbReference type="EMBL" id="KAG6768511.1"/>
    </source>
</evidence>
<keyword evidence="8 10" id="KW-0378">Hydrolase</keyword>
<evidence type="ECO:0000259" key="11">
    <source>
        <dbReference type="Pfam" id="PF00082"/>
    </source>
</evidence>
<dbReference type="Pfam" id="PF05922">
    <property type="entry name" value="Inhibitor_I9"/>
    <property type="match status" value="1"/>
</dbReference>
<feature type="domain" description="Subtilisin-like protease fibronectin type-III" evidence="14">
    <location>
        <begin position="693"/>
        <end position="789"/>
    </location>
</feature>
<dbReference type="PROSITE" id="PS51892">
    <property type="entry name" value="SUBTILASE"/>
    <property type="match status" value="1"/>
</dbReference>
<dbReference type="FunFam" id="3.50.30.30:FF:000005">
    <property type="entry name" value="subtilisin-like protease SBT1.5"/>
    <property type="match status" value="1"/>
</dbReference>
<sequence>MCPLCSVSVDLPRALKLRFIVQLRPVLQGRGLHSVAKSTAILLPFSLIFQDFIESVSDLPLASQKHVHVNIVSRSLVDEALDFVYLIPVSVYVQSYVVYLGRHSYASEPSTTDLDRVTDAHHELLGSCMKSKEKAKQAIFYSYTRYINGFAAVLEDEEAAEISKHPEVVSVSRNQISQLHTTNSWGFLGLERNGEIPADSMWLKARFGEDVIIGTLDSGARYFSKGHEAAETHDSSNHTARDYDGHGTHTLSTAGGRFVSGANLFGSAYGTAKGGSPNSRVASYKVCWPRCSDADVLAGYEAAIHDGVDILSVSLGSGQEEYITDGIAIGAFLAMERGILVVASAGNKGPDPGVVGNVAPWILTVACSTISREFTSNVILGNNKQYKVRSGMSFNTNTQPAGKFYPLINSVDAKAANVSSNQAKYCSIGSLDPLKVKGKIVYCTRNEDPDVEKSLVVSQAGGVGVILANRLIIQQIRPRAHFVPTSVVSADDGLSILTYVYSTKSPVAYISGATEVGTAAAPVMADFSSPGPNFITPEILKPDITAPGVNILAAYTGASGPTDVPGDRRRVHFNFISGTSMACPHVSGIAGLLKTMHPEWSPAAIKSAIMTTATTISNVKQPIANASLLEANPLNYGAGHIWPSRAMDPGLVYDLTTKDYVNFLCSIGYNSTQLSLFIGKPYICPSQNNGLLDFNYPSITVPNLSSNKTTLSRTLKNVGTPSLYRVNIRAPGGISVKVEPRSLKFDKINEEKMFKVTLEAKKGFKSNDYVFGEITWSDGKHHVRSPVVVKKMEVAA</sequence>
<proteinExistence type="inferred from homology"/>
<feature type="domain" description="Peptidase S8/S53" evidence="11">
    <location>
        <begin position="210"/>
        <end position="615"/>
    </location>
</feature>
<dbReference type="Pfam" id="PF17766">
    <property type="entry name" value="fn3_6"/>
    <property type="match status" value="1"/>
</dbReference>
<dbReference type="InterPro" id="IPR034197">
    <property type="entry name" value="Peptidases_S8_3"/>
</dbReference>
<evidence type="ECO:0000256" key="8">
    <source>
        <dbReference type="ARBA" id="ARBA00022801"/>
    </source>
</evidence>